<organism evidence="3 4">
    <name type="scientific">Herrania umbratica</name>
    <dbReference type="NCBI Taxonomy" id="108875"/>
    <lineage>
        <taxon>Eukaryota</taxon>
        <taxon>Viridiplantae</taxon>
        <taxon>Streptophyta</taxon>
        <taxon>Embryophyta</taxon>
        <taxon>Tracheophyta</taxon>
        <taxon>Spermatophyta</taxon>
        <taxon>Magnoliopsida</taxon>
        <taxon>eudicotyledons</taxon>
        <taxon>Gunneridae</taxon>
        <taxon>Pentapetalae</taxon>
        <taxon>rosids</taxon>
        <taxon>malvids</taxon>
        <taxon>Malvales</taxon>
        <taxon>Malvaceae</taxon>
        <taxon>Byttnerioideae</taxon>
        <taxon>Herrania</taxon>
    </lineage>
</organism>
<dbReference type="GeneID" id="110427890"/>
<name>A0A6J1BIT8_9ROSI</name>
<feature type="repeat" description="PPR" evidence="2">
    <location>
        <begin position="513"/>
        <end position="547"/>
    </location>
</feature>
<keyword evidence="1" id="KW-0677">Repeat</keyword>
<gene>
    <name evidence="4" type="primary">LOC110427890</name>
</gene>
<dbReference type="Pfam" id="PF20431">
    <property type="entry name" value="E_motif"/>
    <property type="match status" value="1"/>
</dbReference>
<dbReference type="InterPro" id="IPR002885">
    <property type="entry name" value="PPR_rpt"/>
</dbReference>
<dbReference type="PROSITE" id="PS51375">
    <property type="entry name" value="PPR"/>
    <property type="match status" value="6"/>
</dbReference>
<dbReference type="Pfam" id="PF13041">
    <property type="entry name" value="PPR_2"/>
    <property type="match status" value="2"/>
</dbReference>
<evidence type="ECO:0000313" key="4">
    <source>
        <dbReference type="RefSeq" id="XP_021299205.1"/>
    </source>
</evidence>
<evidence type="ECO:0000313" key="3">
    <source>
        <dbReference type="Proteomes" id="UP000504621"/>
    </source>
</evidence>
<dbReference type="Gene3D" id="1.25.40.10">
    <property type="entry name" value="Tetratricopeptide repeat domain"/>
    <property type="match status" value="6"/>
</dbReference>
<dbReference type="Pfam" id="PF01535">
    <property type="entry name" value="PPR"/>
    <property type="match status" value="10"/>
</dbReference>
<dbReference type="RefSeq" id="XP_021299205.1">
    <property type="nucleotide sequence ID" value="XM_021443530.1"/>
</dbReference>
<evidence type="ECO:0000256" key="1">
    <source>
        <dbReference type="ARBA" id="ARBA00022737"/>
    </source>
</evidence>
<dbReference type="NCBIfam" id="TIGR00756">
    <property type="entry name" value="PPR"/>
    <property type="match status" value="7"/>
</dbReference>
<feature type="repeat" description="PPR" evidence="2">
    <location>
        <begin position="86"/>
        <end position="120"/>
    </location>
</feature>
<sequence>MSTALKALFLTNPSKNFNSYVHKCASLLKNFSDEGLVSGGALLHGHLFKKGIFSERFIAIKLLIMYLNFRKLPEANQILKELDGFDLVVRNCLINANVRWGNLVEARKLFDEMPERNEVSWTTLISGLMKHGRVQESMWYFERNPFKNVVSWTAGISGFVQNGFGFHGLKLFVRLLESGVKPNQVTFTSVVSACIETGDVELGMSVVGLIVKTGFEDNVSVCNSLITLCLRMGEFDLARRLFDRMETRDVVSWTAILDMYVEMGNLGEARRIFNEMPERNEVSWSAIIARYSQSGDHQEALNLFRQMVQQGLKPTISCFSSILSALASLELLRAGRNIHAHVKKIGIEGDVFISSSLVDLYCKCGETEDGRLVFDSIEKKNVVLWNSMVGGYSVNGQMDKAKNLFDHMPTRNNVSWGAIIGGYLEYKQFDKVFEVFNEMLLTGEIPTKPTFSSVLCACASIASLEKGKDLHGKVVKLGFQNDVFLGTALTDMYAKSGDIASSKQVFDRMPERNEISWTVMIQGLAESGFAEESLALFEEMRRTSAVAPNELMLLSVLFACSHSGLVDKGLQFFEEMERVYGIRPKGRHYTCVVDLLSRSGRLYEAEAFINSMPFQPEANALAALLSGCKTYKNEAIAERTARKLGELAEKSSAGFVLLSNIYASAGRWIDVSNIRKLMREKGLKKSGGCSWVEVRTHVYSFYSDDGTHSESAEIYDILELLRSEMLGSLKYLL</sequence>
<reference evidence="4" key="1">
    <citation type="submission" date="2025-08" db="UniProtKB">
        <authorList>
            <consortium name="RefSeq"/>
        </authorList>
    </citation>
    <scope>IDENTIFICATION</scope>
    <source>
        <tissue evidence="4">Leaf</tissue>
    </source>
</reference>
<dbReference type="AlphaFoldDB" id="A0A6J1BIT8"/>
<dbReference type="InterPro" id="IPR046960">
    <property type="entry name" value="PPR_At4g14850-like_plant"/>
</dbReference>
<dbReference type="FunFam" id="1.25.40.10:FF:001093">
    <property type="entry name" value="Pentatricopeptide repeat-containing protein At2g34400"/>
    <property type="match status" value="1"/>
</dbReference>
<feature type="repeat" description="PPR" evidence="2">
    <location>
        <begin position="381"/>
        <end position="415"/>
    </location>
</feature>
<dbReference type="OrthoDB" id="185373at2759"/>
<dbReference type="Proteomes" id="UP000504621">
    <property type="component" value="Unplaced"/>
</dbReference>
<feature type="repeat" description="PPR" evidence="2">
    <location>
        <begin position="148"/>
        <end position="182"/>
    </location>
</feature>
<protein>
    <submittedName>
        <fullName evidence="4">Pentatricopeptide repeat-containing protein At2g13600-like</fullName>
    </submittedName>
</protein>
<evidence type="ECO:0000256" key="2">
    <source>
        <dbReference type="PROSITE-ProRule" id="PRU00708"/>
    </source>
</evidence>
<proteinExistence type="predicted"/>
<dbReference type="PANTHER" id="PTHR47926">
    <property type="entry name" value="PENTATRICOPEPTIDE REPEAT-CONTAINING PROTEIN"/>
    <property type="match status" value="1"/>
</dbReference>
<dbReference type="GO" id="GO:0009451">
    <property type="term" value="P:RNA modification"/>
    <property type="evidence" value="ECO:0007669"/>
    <property type="project" value="InterPro"/>
</dbReference>
<feature type="repeat" description="PPR" evidence="2">
    <location>
        <begin position="280"/>
        <end position="314"/>
    </location>
</feature>
<dbReference type="InterPro" id="IPR011990">
    <property type="entry name" value="TPR-like_helical_dom_sf"/>
</dbReference>
<feature type="repeat" description="PPR" evidence="2">
    <location>
        <begin position="218"/>
        <end position="252"/>
    </location>
</feature>
<dbReference type="FunFam" id="1.25.40.10:FF:000606">
    <property type="entry name" value="Putative pentatricopeptide repeat-containing protein"/>
    <property type="match status" value="1"/>
</dbReference>
<accession>A0A6J1BIT8</accession>
<dbReference type="PANTHER" id="PTHR47926:SF419">
    <property type="entry name" value="(WILD MALAYSIAN BANANA) HYPOTHETICAL PROTEIN"/>
    <property type="match status" value="1"/>
</dbReference>
<dbReference type="InterPro" id="IPR046848">
    <property type="entry name" value="E_motif"/>
</dbReference>
<keyword evidence="3" id="KW-1185">Reference proteome</keyword>
<dbReference type="GO" id="GO:0003723">
    <property type="term" value="F:RNA binding"/>
    <property type="evidence" value="ECO:0007669"/>
    <property type="project" value="InterPro"/>
</dbReference>